<protein>
    <submittedName>
        <fullName evidence="1">Uncharacterized protein</fullName>
    </submittedName>
</protein>
<proteinExistence type="predicted"/>
<evidence type="ECO:0000313" key="1">
    <source>
        <dbReference type="EMBL" id="PWV73628.1"/>
    </source>
</evidence>
<dbReference type="EMBL" id="QGTL01000007">
    <property type="protein sequence ID" value="PWV73628.1"/>
    <property type="molecule type" value="Genomic_DNA"/>
</dbReference>
<dbReference type="AlphaFoldDB" id="A0A317NIU5"/>
<keyword evidence="2" id="KW-1185">Reference proteome</keyword>
<accession>A0A317NIU5</accession>
<evidence type="ECO:0000313" key="2">
    <source>
        <dbReference type="Proteomes" id="UP000246410"/>
    </source>
</evidence>
<dbReference type="Proteomes" id="UP000246410">
    <property type="component" value="Unassembled WGS sequence"/>
</dbReference>
<gene>
    <name evidence="1" type="ORF">DFR69_107255</name>
</gene>
<comment type="caution">
    <text evidence="1">The sequence shown here is derived from an EMBL/GenBank/DDBJ whole genome shotgun (WGS) entry which is preliminary data.</text>
</comment>
<reference evidence="1 2" key="1">
    <citation type="submission" date="2018-05" db="EMBL/GenBank/DDBJ databases">
        <title>Genomic Encyclopedia of Type Strains, Phase IV (KMG-IV): sequencing the most valuable type-strain genomes for metagenomic binning, comparative biology and taxonomic classification.</title>
        <authorList>
            <person name="Goeker M."/>
        </authorList>
    </citation>
    <scope>NUCLEOTIDE SEQUENCE [LARGE SCALE GENOMIC DNA]</scope>
    <source>
        <strain evidence="1 2">DSM 44717</strain>
    </source>
</reference>
<name>A0A317NIU5_9NOCA</name>
<organism evidence="1 2">
    <name type="scientific">Nocardia neocaledoniensis</name>
    <dbReference type="NCBI Taxonomy" id="236511"/>
    <lineage>
        <taxon>Bacteria</taxon>
        <taxon>Bacillati</taxon>
        <taxon>Actinomycetota</taxon>
        <taxon>Actinomycetes</taxon>
        <taxon>Mycobacteriales</taxon>
        <taxon>Nocardiaceae</taxon>
        <taxon>Nocardia</taxon>
    </lineage>
</organism>
<sequence>MVERRTCREYVSATYPAGGTAEDHRRLRELAEVLRPLVAPIDGLTWRASAFRTEDELTGELLDPAVLIEAAGGLPLLWLNLTYPVGALPAGLLDGVISEFDLRGLGEFTEPR</sequence>
<dbReference type="RefSeq" id="WP_110039190.1">
    <property type="nucleotide sequence ID" value="NZ_QGTL01000007.1"/>
</dbReference>